<evidence type="ECO:0000313" key="1">
    <source>
        <dbReference type="EMBL" id="JAH75400.1"/>
    </source>
</evidence>
<dbReference type="EMBL" id="GBXM01033177">
    <property type="protein sequence ID" value="JAH75400.1"/>
    <property type="molecule type" value="Transcribed_RNA"/>
</dbReference>
<organism evidence="1">
    <name type="scientific">Anguilla anguilla</name>
    <name type="common">European freshwater eel</name>
    <name type="synonym">Muraena anguilla</name>
    <dbReference type="NCBI Taxonomy" id="7936"/>
    <lineage>
        <taxon>Eukaryota</taxon>
        <taxon>Metazoa</taxon>
        <taxon>Chordata</taxon>
        <taxon>Craniata</taxon>
        <taxon>Vertebrata</taxon>
        <taxon>Euteleostomi</taxon>
        <taxon>Actinopterygii</taxon>
        <taxon>Neopterygii</taxon>
        <taxon>Teleostei</taxon>
        <taxon>Anguilliformes</taxon>
        <taxon>Anguillidae</taxon>
        <taxon>Anguilla</taxon>
    </lineage>
</organism>
<proteinExistence type="predicted"/>
<accession>A0A0E9VD75</accession>
<name>A0A0E9VD75_ANGAN</name>
<dbReference type="AlphaFoldDB" id="A0A0E9VD75"/>
<sequence length="43" mass="4869">MQKQINELKIEAAVSCKMCARGYNAADQVFIMLTHIVFNTSIH</sequence>
<protein>
    <submittedName>
        <fullName evidence="1">Uncharacterized protein</fullName>
    </submittedName>
</protein>
<reference evidence="1" key="2">
    <citation type="journal article" date="2015" name="Fish Shellfish Immunol.">
        <title>Early steps in the European eel (Anguilla anguilla)-Vibrio vulnificus interaction in the gills: Role of the RtxA13 toxin.</title>
        <authorList>
            <person name="Callol A."/>
            <person name="Pajuelo D."/>
            <person name="Ebbesson L."/>
            <person name="Teles M."/>
            <person name="MacKenzie S."/>
            <person name="Amaro C."/>
        </authorList>
    </citation>
    <scope>NUCLEOTIDE SEQUENCE</scope>
</reference>
<reference evidence="1" key="1">
    <citation type="submission" date="2014-11" db="EMBL/GenBank/DDBJ databases">
        <authorList>
            <person name="Amaro Gonzalez C."/>
        </authorList>
    </citation>
    <scope>NUCLEOTIDE SEQUENCE</scope>
</reference>